<evidence type="ECO:0008006" key="3">
    <source>
        <dbReference type="Google" id="ProtNLM"/>
    </source>
</evidence>
<reference evidence="1 2" key="1">
    <citation type="submission" date="2017-11" db="EMBL/GenBank/DDBJ databases">
        <title>Comparitive Functional Genomics of Dry Heat Resistant strains isolated from the Viking Spacecraft.</title>
        <authorList>
            <person name="Seuylemezian A."/>
            <person name="Cooper K."/>
            <person name="Vaishampayan P."/>
        </authorList>
    </citation>
    <scope>NUCLEOTIDE SEQUENCE [LARGE SCALE GENOMIC DNA]</scope>
    <source>
        <strain evidence="1 2">V32-6</strain>
    </source>
</reference>
<dbReference type="EMBL" id="PGVE01000017">
    <property type="protein sequence ID" value="PLS08618.1"/>
    <property type="molecule type" value="Genomic_DNA"/>
</dbReference>
<gene>
    <name evidence="1" type="ORF">CVD27_04320</name>
</gene>
<evidence type="ECO:0000313" key="2">
    <source>
        <dbReference type="Proteomes" id="UP000234950"/>
    </source>
</evidence>
<organism evidence="1 2">
    <name type="scientific">Neobacillus cucumis</name>
    <dbReference type="NCBI Taxonomy" id="1740721"/>
    <lineage>
        <taxon>Bacteria</taxon>
        <taxon>Bacillati</taxon>
        <taxon>Bacillota</taxon>
        <taxon>Bacilli</taxon>
        <taxon>Bacillales</taxon>
        <taxon>Bacillaceae</taxon>
        <taxon>Neobacillus</taxon>
    </lineage>
</organism>
<evidence type="ECO:0000313" key="1">
    <source>
        <dbReference type="EMBL" id="PLS08618.1"/>
    </source>
</evidence>
<sequence length="108" mass="12671">MYYARVVQYKLGTGHRDIAEKLTKEFDKKSRNLVGFRGSVYFFDDPSGEYRALSYWDTKEEAEQAHKKLFPEFEGKLQSVTNEKPSVKFYEVFEATDDEDLMASHIKI</sequence>
<dbReference type="AlphaFoldDB" id="A0A2N5HSZ1"/>
<keyword evidence="2" id="KW-1185">Reference proteome</keyword>
<dbReference type="InterPro" id="IPR011008">
    <property type="entry name" value="Dimeric_a/b-barrel"/>
</dbReference>
<comment type="caution">
    <text evidence="1">The sequence shown here is derived from an EMBL/GenBank/DDBJ whole genome shotgun (WGS) entry which is preliminary data.</text>
</comment>
<dbReference type="Proteomes" id="UP000234950">
    <property type="component" value="Unassembled WGS sequence"/>
</dbReference>
<proteinExistence type="predicted"/>
<dbReference type="SUPFAM" id="SSF54909">
    <property type="entry name" value="Dimeric alpha+beta barrel"/>
    <property type="match status" value="1"/>
</dbReference>
<protein>
    <recommendedName>
        <fullName evidence="3">ABM domain-containing protein</fullName>
    </recommendedName>
</protein>
<dbReference type="OrthoDB" id="2872084at2"/>
<accession>A0A2N5HSZ1</accession>
<name>A0A2N5HSZ1_9BACI</name>